<evidence type="ECO:0000256" key="1">
    <source>
        <dbReference type="ARBA" id="ARBA00009437"/>
    </source>
</evidence>
<protein>
    <submittedName>
        <fullName evidence="6">DNA-binding transcriptional LysR family regulator</fullName>
    </submittedName>
</protein>
<keyword evidence="7" id="KW-1185">Reference proteome</keyword>
<dbReference type="PANTHER" id="PTHR30419:SF28">
    <property type="entry name" value="HTH-TYPE TRANSCRIPTIONAL REGULATOR BSDA"/>
    <property type="match status" value="1"/>
</dbReference>
<dbReference type="Pfam" id="PF00126">
    <property type="entry name" value="HTH_1"/>
    <property type="match status" value="1"/>
</dbReference>
<dbReference type="InterPro" id="IPR005119">
    <property type="entry name" value="LysR_subst-bd"/>
</dbReference>
<dbReference type="AlphaFoldDB" id="A0A285D5K6"/>
<dbReference type="PANTHER" id="PTHR30419">
    <property type="entry name" value="HTH-TYPE TRANSCRIPTIONAL REGULATOR YBHD"/>
    <property type="match status" value="1"/>
</dbReference>
<dbReference type="GO" id="GO:0003700">
    <property type="term" value="F:DNA-binding transcription factor activity"/>
    <property type="evidence" value="ECO:0007669"/>
    <property type="project" value="InterPro"/>
</dbReference>
<evidence type="ECO:0000313" key="6">
    <source>
        <dbReference type="EMBL" id="SNX75104.1"/>
    </source>
</evidence>
<gene>
    <name evidence="6" type="ORF">SAMN05877753_1111</name>
</gene>
<dbReference type="SUPFAM" id="SSF46785">
    <property type="entry name" value="Winged helix' DNA-binding domain"/>
    <property type="match status" value="1"/>
</dbReference>
<reference evidence="6 7" key="1">
    <citation type="submission" date="2017-08" db="EMBL/GenBank/DDBJ databases">
        <authorList>
            <person name="de Groot N.N."/>
        </authorList>
    </citation>
    <scope>NUCLEOTIDE SEQUENCE [LARGE SCALE GENOMIC DNA]</scope>
    <source>
        <strain evidence="6 7">JC228</strain>
    </source>
</reference>
<accession>A0A285D5K6</accession>
<dbReference type="Gene3D" id="1.10.10.10">
    <property type="entry name" value="Winged helix-like DNA-binding domain superfamily/Winged helix DNA-binding domain"/>
    <property type="match status" value="1"/>
</dbReference>
<dbReference type="Proteomes" id="UP000219546">
    <property type="component" value="Unassembled WGS sequence"/>
</dbReference>
<evidence type="ECO:0000256" key="3">
    <source>
        <dbReference type="ARBA" id="ARBA00023125"/>
    </source>
</evidence>
<dbReference type="EMBL" id="OAOP01000011">
    <property type="protein sequence ID" value="SNX75104.1"/>
    <property type="molecule type" value="Genomic_DNA"/>
</dbReference>
<comment type="similarity">
    <text evidence="1">Belongs to the LysR transcriptional regulatory family.</text>
</comment>
<keyword evidence="2" id="KW-0805">Transcription regulation</keyword>
<dbReference type="InterPro" id="IPR050950">
    <property type="entry name" value="HTH-type_LysR_regulators"/>
</dbReference>
<dbReference type="Gene3D" id="3.40.190.290">
    <property type="match status" value="1"/>
</dbReference>
<dbReference type="SUPFAM" id="SSF53850">
    <property type="entry name" value="Periplasmic binding protein-like II"/>
    <property type="match status" value="1"/>
</dbReference>
<dbReference type="Pfam" id="PF03466">
    <property type="entry name" value="LysR_substrate"/>
    <property type="match status" value="1"/>
</dbReference>
<keyword evidence="4" id="KW-0804">Transcription</keyword>
<dbReference type="GO" id="GO:0005829">
    <property type="term" value="C:cytosol"/>
    <property type="evidence" value="ECO:0007669"/>
    <property type="project" value="TreeGrafter"/>
</dbReference>
<organism evidence="6 7">
    <name type="scientific">Bacillus oleivorans</name>
    <dbReference type="NCBI Taxonomy" id="1448271"/>
    <lineage>
        <taxon>Bacteria</taxon>
        <taxon>Bacillati</taxon>
        <taxon>Bacillota</taxon>
        <taxon>Bacilli</taxon>
        <taxon>Bacillales</taxon>
        <taxon>Bacillaceae</taxon>
        <taxon>Bacillus</taxon>
    </lineage>
</organism>
<sequence length="276" mass="31656">MVDIRQLHYFEKVARNMKMTKAAEELHISQPSLTNVIKAMEREFGFTLFDRSTRSMALTESGQILYNHAQKILHHFDIFLKDMEEIKQVGKGEITINIIESSRNWIPLVILAFQKKYPEIKFNLKNVVRAKDVEEALINYDIHFALVTHHIENNGLACFPIFSEDIVLLTSKVHPFSHLQSIDLTELRNQNFINYESGFQIQKDFIDACKSANFEPKGTYEVGDLETACSLVKRGLGVTIIPESYVKYSMQNEANLSTVKLKNPSPKRTVYIGLNA</sequence>
<dbReference type="PROSITE" id="PS50931">
    <property type="entry name" value="HTH_LYSR"/>
    <property type="match status" value="1"/>
</dbReference>
<dbReference type="PRINTS" id="PR00039">
    <property type="entry name" value="HTHLYSR"/>
</dbReference>
<dbReference type="InterPro" id="IPR000847">
    <property type="entry name" value="LysR_HTH_N"/>
</dbReference>
<name>A0A285D5K6_9BACI</name>
<dbReference type="CDD" id="cd05466">
    <property type="entry name" value="PBP2_LTTR_substrate"/>
    <property type="match status" value="1"/>
</dbReference>
<dbReference type="FunFam" id="1.10.10.10:FF:000001">
    <property type="entry name" value="LysR family transcriptional regulator"/>
    <property type="match status" value="1"/>
</dbReference>
<proteinExistence type="inferred from homology"/>
<evidence type="ECO:0000256" key="4">
    <source>
        <dbReference type="ARBA" id="ARBA00023163"/>
    </source>
</evidence>
<dbReference type="GO" id="GO:0003677">
    <property type="term" value="F:DNA binding"/>
    <property type="evidence" value="ECO:0007669"/>
    <property type="project" value="UniProtKB-KW"/>
</dbReference>
<evidence type="ECO:0000313" key="7">
    <source>
        <dbReference type="Proteomes" id="UP000219546"/>
    </source>
</evidence>
<dbReference type="InterPro" id="IPR036388">
    <property type="entry name" value="WH-like_DNA-bd_sf"/>
</dbReference>
<evidence type="ECO:0000256" key="2">
    <source>
        <dbReference type="ARBA" id="ARBA00023015"/>
    </source>
</evidence>
<dbReference type="InterPro" id="IPR036390">
    <property type="entry name" value="WH_DNA-bd_sf"/>
</dbReference>
<keyword evidence="3 6" id="KW-0238">DNA-binding</keyword>
<evidence type="ECO:0000259" key="5">
    <source>
        <dbReference type="PROSITE" id="PS50931"/>
    </source>
</evidence>
<feature type="domain" description="HTH lysR-type" evidence="5">
    <location>
        <begin position="2"/>
        <end position="59"/>
    </location>
</feature>